<protein>
    <submittedName>
        <fullName evidence="3">Uncharacterized protein LOC34621621</fullName>
    </submittedName>
</protein>
<dbReference type="OrthoDB" id="354253at2759"/>
<feature type="region of interest" description="Disordered" evidence="1">
    <location>
        <begin position="530"/>
        <end position="551"/>
    </location>
</feature>
<organism evidence="2 3">
    <name type="scientific">Cyclospora cayetanensis</name>
    <dbReference type="NCBI Taxonomy" id="88456"/>
    <lineage>
        <taxon>Eukaryota</taxon>
        <taxon>Sar</taxon>
        <taxon>Alveolata</taxon>
        <taxon>Apicomplexa</taxon>
        <taxon>Conoidasida</taxon>
        <taxon>Coccidia</taxon>
        <taxon>Eucoccidiorida</taxon>
        <taxon>Eimeriorina</taxon>
        <taxon>Eimeriidae</taxon>
        <taxon>Cyclospora</taxon>
    </lineage>
</organism>
<dbReference type="Proteomes" id="UP000515125">
    <property type="component" value="Unplaced"/>
</dbReference>
<accession>A0A6P6RW84</accession>
<dbReference type="AlphaFoldDB" id="A0A6P6RW84"/>
<evidence type="ECO:0000313" key="2">
    <source>
        <dbReference type="Proteomes" id="UP000515125"/>
    </source>
</evidence>
<keyword evidence="2" id="KW-1185">Reference proteome</keyword>
<gene>
    <name evidence="3" type="primary">LOC34621621</name>
</gene>
<evidence type="ECO:0000256" key="1">
    <source>
        <dbReference type="SAM" id="MobiDB-lite"/>
    </source>
</evidence>
<feature type="compositionally biased region" description="Basic and acidic residues" evidence="1">
    <location>
        <begin position="530"/>
        <end position="544"/>
    </location>
</feature>
<reference evidence="3" key="1">
    <citation type="submission" date="2025-08" db="UniProtKB">
        <authorList>
            <consortium name="RefSeq"/>
        </authorList>
    </citation>
    <scope>IDENTIFICATION</scope>
</reference>
<sequence>MNAAAKASDGEERSELESLPVLVGTSFGGLVGMNIVPEGDSANCSRFRLIGAQPCGRVTCVGISPENTVRNVGQSEEWEQQSQCMLGLAGGAVAWVNKGGIRAICQCLKWGQLKGWHSSFSVGGHLCCSRPFGRTLRFRVATIPIKILVGNQCLEASLADYRKGNADTPTGADVVQRAVWAAVCSNGQVTFLIEPQEHEVEATTNGNNGRIKLTSSVQQGRQRSSAPVNIPEACGCWLDQCPQSWHKLQEHESRTTGHGMAVFGVFALGFVTTAFGGTQNGIAFFTPQLEGTRSSPNSQICYSKLSVAPLCLASRGPLIAVGTASGAILLFRTEVLISTSCTYFSAFAAAATARPLASVRPASFPIQRVQFLCKNGDIREDAEEAGQFHIEKSSLYLLALGLDGSLHEVKLQNESLQSTPSHLQNADGKTNCYTAPVVQRVPAAASPPLIISADNHQCRSTPLLVIAHAKGGPTTVVTLWESGIIQMWMLAESASISDVGQGMQANPRMCPVTLELRCVLSSTSSLRDADKNVGLHGDPGEKHTAHTMSRQKSHTLVTRLKSLAPDVYAQREDLIKRKKDIQEELKALVDRVAENTACRSVETEAGQVDEDVRLLIKHQSNTILKEKKQELLVLQYAFAAFHRQLMEHLYSIIVTPPKELRVAAEKPGDTITTQNYFILEQKPTDRAIAKKFLFLRYSKWLVTWGFLVCEPLAGVLLLIPFGTCLYDVENESPAAPGPVTQASPYARGYNVANHRSAIYLDEPLKSLTNMLQNPSLLTANSARRSQFWILREVSAEVGKKQRAIKASGRCMWQTVCSCSFRHTAHHLQDVTAYNLEHMLI</sequence>
<name>A0A6P6RW84_9EIME</name>
<dbReference type="GeneID" id="34621621"/>
<evidence type="ECO:0000313" key="3">
    <source>
        <dbReference type="RefSeq" id="XP_026191652.1"/>
    </source>
</evidence>
<proteinExistence type="predicted"/>
<dbReference type="RefSeq" id="XP_026191652.1">
    <property type="nucleotide sequence ID" value="XM_026335867.1"/>
</dbReference>